<evidence type="ECO:0000256" key="4">
    <source>
        <dbReference type="ARBA" id="ARBA00022597"/>
    </source>
</evidence>
<proteinExistence type="predicted"/>
<comment type="subcellular location">
    <subcellularLocation>
        <location evidence="1">Cell membrane</location>
        <topology evidence="1">Multi-pass membrane protein</topology>
    </subcellularLocation>
</comment>
<dbReference type="GO" id="GO:0005886">
    <property type="term" value="C:plasma membrane"/>
    <property type="evidence" value="ECO:0007669"/>
    <property type="project" value="UniProtKB-SubCell"/>
</dbReference>
<feature type="transmembrane region" description="Helical" evidence="9">
    <location>
        <begin position="300"/>
        <end position="321"/>
    </location>
</feature>
<dbReference type="AlphaFoldDB" id="A0A1J4JHS2"/>
<dbReference type="VEuPathDB" id="TrichDB:TRFO_35337"/>
<dbReference type="EMBL" id="MLAK01001065">
    <property type="protein sequence ID" value="OHS98273.1"/>
    <property type="molecule type" value="Genomic_DNA"/>
</dbReference>
<sequence length="445" mass="46916">MSINKNERDEIALDNLDDSASSSSSSSSTSDTETSYSSHSEHTRFNTSSIEKVSTSENDDESNSNNSSIGTIDCNDDDEKPKEMSKGRKVLYWIKWLLNRYLIVALTGMSQGLFVTLIAGCVIKQFGKLFGATTSCGSMFIVAGNIASLLMGAGIGAGIAKSLDSSNLVIFSTMVAGLIGAFSDKFIDKNWIVDGKIVCGPGNPIGSYINSVIGCEIGNLVVRLRTRLDILLVPLFTIVAAIGGAYVCWPFRTAGTIIADGIGLAMNEQPAVMSIVLSVWVGILLTLPTSSAATCISLNIGGLAGGAAVTGCCCHMVGFAVSSFRENGWRGIISQGIGTSMLQIPNLVRHPLIIVPEVIASIIMAPIATLAFKLECDASASGMGTAGLVGIFGTIEGSSGVLPAWRIGVGIALTQFILPALICLGISEFMRWRGWIKFGDQKLEQ</sequence>
<keyword evidence="4" id="KW-0762">Sugar transport</keyword>
<feature type="compositionally biased region" description="Basic and acidic residues" evidence="8">
    <location>
        <begin position="1"/>
        <end position="11"/>
    </location>
</feature>
<evidence type="ECO:0000313" key="11">
    <source>
        <dbReference type="EMBL" id="OHS98273.1"/>
    </source>
</evidence>
<dbReference type="OrthoDB" id="198394at2759"/>
<comment type="caution">
    <text evidence="11">The sequence shown here is derived from an EMBL/GenBank/DDBJ whole genome shotgun (WGS) entry which is preliminary data.</text>
</comment>
<feature type="transmembrane region" description="Helical" evidence="9">
    <location>
        <begin position="271"/>
        <end position="288"/>
    </location>
</feature>
<feature type="domain" description="Phosphotransferase system EIIC" evidence="10">
    <location>
        <begin position="105"/>
        <end position="442"/>
    </location>
</feature>
<keyword evidence="7 9" id="KW-0472">Membrane</keyword>
<evidence type="ECO:0000256" key="6">
    <source>
        <dbReference type="ARBA" id="ARBA00022989"/>
    </source>
</evidence>
<feature type="transmembrane region" description="Helical" evidence="9">
    <location>
        <begin position="230"/>
        <end position="251"/>
    </location>
</feature>
<dbReference type="Proteomes" id="UP000179807">
    <property type="component" value="Unassembled WGS sequence"/>
</dbReference>
<accession>A0A1J4JHS2</accession>
<evidence type="ECO:0000256" key="7">
    <source>
        <dbReference type="ARBA" id="ARBA00023136"/>
    </source>
</evidence>
<evidence type="ECO:0000256" key="5">
    <source>
        <dbReference type="ARBA" id="ARBA00022692"/>
    </source>
</evidence>
<organism evidence="11 12">
    <name type="scientific">Tritrichomonas foetus</name>
    <dbReference type="NCBI Taxonomy" id="1144522"/>
    <lineage>
        <taxon>Eukaryota</taxon>
        <taxon>Metamonada</taxon>
        <taxon>Parabasalia</taxon>
        <taxon>Tritrichomonadida</taxon>
        <taxon>Tritrichomonadidae</taxon>
        <taxon>Tritrichomonas</taxon>
    </lineage>
</organism>
<evidence type="ECO:0000256" key="2">
    <source>
        <dbReference type="ARBA" id="ARBA00022448"/>
    </source>
</evidence>
<feature type="transmembrane region" description="Helical" evidence="9">
    <location>
        <begin position="165"/>
        <end position="182"/>
    </location>
</feature>
<gene>
    <name evidence="11" type="ORF">TRFO_35337</name>
</gene>
<evidence type="ECO:0000256" key="1">
    <source>
        <dbReference type="ARBA" id="ARBA00004651"/>
    </source>
</evidence>
<dbReference type="GO" id="GO:0008982">
    <property type="term" value="F:protein-N(PI)-phosphohistidine-sugar phosphotransferase activity"/>
    <property type="evidence" value="ECO:0007669"/>
    <property type="project" value="InterPro"/>
</dbReference>
<dbReference type="GeneID" id="94844896"/>
<dbReference type="InterPro" id="IPR003352">
    <property type="entry name" value="PTS_EIIC"/>
</dbReference>
<evidence type="ECO:0000259" key="10">
    <source>
        <dbReference type="Pfam" id="PF13303"/>
    </source>
</evidence>
<feature type="region of interest" description="Disordered" evidence="8">
    <location>
        <begin position="1"/>
        <end position="82"/>
    </location>
</feature>
<evidence type="ECO:0000256" key="3">
    <source>
        <dbReference type="ARBA" id="ARBA00022475"/>
    </source>
</evidence>
<keyword evidence="6 9" id="KW-1133">Transmembrane helix</keyword>
<evidence type="ECO:0000313" key="12">
    <source>
        <dbReference type="Proteomes" id="UP000179807"/>
    </source>
</evidence>
<feature type="transmembrane region" description="Helical" evidence="9">
    <location>
        <begin position="351"/>
        <end position="371"/>
    </location>
</feature>
<dbReference type="Pfam" id="PF13303">
    <property type="entry name" value="PTS_EIIC_2"/>
    <property type="match status" value="1"/>
</dbReference>
<keyword evidence="12" id="KW-1185">Reference proteome</keyword>
<evidence type="ECO:0000256" key="8">
    <source>
        <dbReference type="SAM" id="MobiDB-lite"/>
    </source>
</evidence>
<feature type="compositionally biased region" description="Polar residues" evidence="8">
    <location>
        <begin position="45"/>
        <end position="55"/>
    </location>
</feature>
<feature type="compositionally biased region" description="Low complexity" evidence="8">
    <location>
        <begin position="18"/>
        <end position="38"/>
    </location>
</feature>
<dbReference type="GO" id="GO:0009401">
    <property type="term" value="P:phosphoenolpyruvate-dependent sugar phosphotransferase system"/>
    <property type="evidence" value="ECO:0007669"/>
    <property type="project" value="InterPro"/>
</dbReference>
<protein>
    <submittedName>
        <fullName evidence="11">Toxin regulator pfoR</fullName>
    </submittedName>
</protein>
<keyword evidence="2" id="KW-0813">Transport</keyword>
<feature type="transmembrane region" description="Helical" evidence="9">
    <location>
        <begin position="135"/>
        <end position="159"/>
    </location>
</feature>
<reference evidence="11" key="1">
    <citation type="submission" date="2016-10" db="EMBL/GenBank/DDBJ databases">
        <authorList>
            <person name="Benchimol M."/>
            <person name="Almeida L.G."/>
            <person name="Vasconcelos A.T."/>
            <person name="Perreira-Neves A."/>
            <person name="Rosa I.A."/>
            <person name="Tasca T."/>
            <person name="Bogo M.R."/>
            <person name="de Souza W."/>
        </authorList>
    </citation>
    <scope>NUCLEOTIDE SEQUENCE [LARGE SCALE GENOMIC DNA]</scope>
    <source>
        <strain evidence="11">K</strain>
    </source>
</reference>
<feature type="transmembrane region" description="Helical" evidence="9">
    <location>
        <begin position="407"/>
        <end position="427"/>
    </location>
</feature>
<dbReference type="RefSeq" id="XP_068351410.1">
    <property type="nucleotide sequence ID" value="XM_068510192.1"/>
</dbReference>
<feature type="transmembrane region" description="Helical" evidence="9">
    <location>
        <begin position="101"/>
        <end position="123"/>
    </location>
</feature>
<keyword evidence="3" id="KW-1003">Cell membrane</keyword>
<name>A0A1J4JHS2_9EUKA</name>
<evidence type="ECO:0000256" key="9">
    <source>
        <dbReference type="SAM" id="Phobius"/>
    </source>
</evidence>
<keyword evidence="5 9" id="KW-0812">Transmembrane</keyword>